<dbReference type="SUPFAM" id="SSF57424">
    <property type="entry name" value="LDL receptor-like module"/>
    <property type="match status" value="7"/>
</dbReference>
<evidence type="ECO:0000256" key="9">
    <source>
        <dbReference type="ARBA" id="ARBA00023157"/>
    </source>
</evidence>
<evidence type="ECO:0000256" key="2">
    <source>
        <dbReference type="ARBA" id="ARBA00004167"/>
    </source>
</evidence>
<dbReference type="Gene3D" id="4.10.400.10">
    <property type="entry name" value="Low-density Lipoprotein Receptor"/>
    <property type="match status" value="7"/>
</dbReference>
<feature type="disulfide bond" evidence="13">
    <location>
        <begin position="1111"/>
        <end position="1129"/>
    </location>
</feature>
<dbReference type="InterPro" id="IPR036055">
    <property type="entry name" value="LDL_receptor-like_sf"/>
</dbReference>
<feature type="chain" id="PRO_5032632101" description="EGF-like domain-containing protein" evidence="17">
    <location>
        <begin position="27"/>
        <end position="2528"/>
    </location>
</feature>
<feature type="domain" description="EGF-like" evidence="18">
    <location>
        <begin position="1276"/>
        <end position="1291"/>
    </location>
</feature>
<keyword evidence="7 16" id="KW-1133">Transmembrane helix</keyword>
<name>A0A834XZQ8_APHGI</name>
<keyword evidence="10" id="KW-0675">Receptor</keyword>
<dbReference type="SMART" id="SM00192">
    <property type="entry name" value="LDLa"/>
    <property type="match status" value="7"/>
</dbReference>
<evidence type="ECO:0000256" key="8">
    <source>
        <dbReference type="ARBA" id="ARBA00023136"/>
    </source>
</evidence>
<keyword evidence="11" id="KW-0325">Glycoprotein</keyword>
<feature type="disulfide bond" evidence="13">
    <location>
        <begin position="129"/>
        <end position="147"/>
    </location>
</feature>
<keyword evidence="9 13" id="KW-1015">Disulfide bond</keyword>
<feature type="domain" description="EGF-like" evidence="18">
    <location>
        <begin position="203"/>
        <end position="218"/>
    </location>
</feature>
<evidence type="ECO:0000259" key="18">
    <source>
        <dbReference type="PROSITE" id="PS01186"/>
    </source>
</evidence>
<protein>
    <recommendedName>
        <fullName evidence="18">EGF-like domain-containing protein</fullName>
    </recommendedName>
</protein>
<dbReference type="PANTHER" id="PTHR22722">
    <property type="entry name" value="LOW-DENSITY LIPOPROTEIN RECEPTOR-RELATED PROTEIN 2-RELATED"/>
    <property type="match status" value="1"/>
</dbReference>
<evidence type="ECO:0000256" key="15">
    <source>
        <dbReference type="SAM" id="MobiDB-lite"/>
    </source>
</evidence>
<dbReference type="InterPro" id="IPR011044">
    <property type="entry name" value="Quino_amine_DH_bsu"/>
</dbReference>
<dbReference type="PRINTS" id="PR00261">
    <property type="entry name" value="LDLRECEPTOR"/>
</dbReference>
<dbReference type="Proteomes" id="UP000639338">
    <property type="component" value="Unassembled WGS sequence"/>
</dbReference>
<feature type="disulfide bond" evidence="13">
    <location>
        <begin position="1202"/>
        <end position="1220"/>
    </location>
</feature>
<dbReference type="SUPFAM" id="SSF63825">
    <property type="entry name" value="YWTD domain"/>
    <property type="match status" value="4"/>
</dbReference>
<feature type="transmembrane region" description="Helical" evidence="16">
    <location>
        <begin position="2407"/>
        <end position="2429"/>
    </location>
</feature>
<dbReference type="CDD" id="cd00112">
    <property type="entry name" value="LDLa"/>
    <property type="match status" value="7"/>
</dbReference>
<keyword evidence="17" id="KW-0732">Signal</keyword>
<comment type="caution">
    <text evidence="19">The sequence shown here is derived from an EMBL/GenBank/DDBJ whole genome shotgun (WGS) entry which is preliminary data.</text>
</comment>
<evidence type="ECO:0000313" key="19">
    <source>
        <dbReference type="EMBL" id="KAF7993856.1"/>
    </source>
</evidence>
<sequence>MIMTKLGVWILISFITIGALICQLNASNAYVGYKFFKCDNGRCVDRSMICNGINDCADNSDESDCVDDKVHSMFIDKSCKIQGQFHCKNGNCISNEKVCNRVDDCFDGSDEFENCTQHLNCLSPLQFNCTNHYCIKYQWTCDGENDCGDNSDEECKHENPCTEGYHFDSEKEECVDTNECVDNTNSQQLCDHVCQNNDASYSCICNYGYSLGSDGKTCIMNNHNVEPLLIFATHKEIKEFHLKASYYYPTVKNLSGANAITQNDNYIYWSDNKYIHRILKSNGTNLSTENINESEIVVSSGTGQIHDIEIDWKTGNIYFTDNLNHRIMACTANGTYCTIINDNHHVSKLNGLALHPSSHQMFWIEGGHKPGIYRSRMDGGFVQPLVTQHLTNPHNLVIDYPAKRIYFTNDNNITDRSIESCDFNGKDRRITIPNFTMNATMIYIFEDKLYWYNNYFKTIEYCPKLNCKIQKTLIVIENHHVNAMNIYHPIIVTSLANPCASKRCSDICLLSHPGATCACNIGKKLLKDEITCGHELNDKYLIISAGLNIIHFNINNTINRWYPLHLQISSMVYDRQNNRLIFTNDQHTGIYAYTFENNRTTLLFDIDDHVMINGMSLDTSGNNVFTTNINNKVIDIYSLTTLKKATIRTHEHPINIIVIPEQSELLIAYHDLITTYIKIEKTTITGQLIKTIKYGIVSSYFTMALGNNLLYFTENKKISTINLLTLEIKVFHEEINHINSIAVSGEYVYWTTNTIINWKKTHGASINFKDNIQINDDVKFMLIASTEVKTSTYKNDCNIKNNGCSNVCLPLTPTKGICACSSNEVLAPYLKTCITRLKIFLTMKSSVRIVGGSFRIENFKDAPSENIEKINADGGFRLILEEYIKYKKLIGRPCKHPISRKTLYNFVEKVKNSKLTKREKLLIINIAPKSLSEMQCLVENLTDRFSETEINDLLAIVKYSLIKHSFIGDIKNTIFLMENKDNKKLIIGGSTRMERFKINESLENIEKINADDDFILRFEEYEKYKKLIGRPCEHPISANTLYNFGKKVKKFKLTKREKLLIINIAPKSLSEMQCIMTKLGVWILISFITIGALICQLNASNACVGDKFFKCNNERCVDRSMICDGANDCADNSDESDCVDDKVNSMFIDKSCKIQGQFHCKNGNCISNEKVCNRVDDCFDGSDEFENCTQYLNCSSPLEFNCTNRYCIKYQWTCDGENDCGDNSDEECKHENPCTEGYHFDSEKEECVDTNECIDNTNSQQLCDHVCQNNDASYSCICNYGYSLGSDGKTCIMNNHNVEPLLIFATHKEIKEFHLKANYYYPTVKNLGGANAITQNDNYIYWSDNKYIHRILKSNGTNLSSKNMNESEIVVSSGTGQIHDIEIDWKTGNIYFTDNLNHRIMACTANGTYCTIINDNHHVSKLHGLALHPSSGQMFWIEGGHKPGIYRSRMDGGFVQPIVKQHLTNPHNLVIDYPAKRIYFTNDNNITDRNIESCDFNGKDRRITIYNFTMNATMIYIFEDKLYWYNNYFKTIEYCPKLNCKIQKTLIVIENHHVNAMNIYHPIIVTSLSNPCASKRCSDICLLSYSGATCACNIGKKLLKDEITCGHELNDKYLIISAGLKFISFYHDAPSIPKLENNQVFKKISSMVYDTFSGQLIVADELYEAISVYNFTNSKVLKLFTLEPHAMITGMSYDYLGNNLYTTNIDSKLIDIYSLTKLKKTSILVDERPVNIVVVPDKAIMFVAYFMEKNSTIRIDKMTMSGEQREIIKNNIAGPNLPMTTDGTSLFYAEKDKIFRMNITTNAEKLIQQENDVITSLAILNSEIFWSIKNMLYWCDKNVDEAEEVYTNVINENTNTLLLTTVKNSIKINKHNCHHNNGDCSDVCIVISSTQHKCACTNGTVLHDDKKTCIIDDHENDINNNINKNDKTDHACSEFTCDNGECVGYQSACDGINDCSDGSDEGKLCNITCSSLKPPCHHICQKTPNGPLCLCLVKFDLIDDKYCRSIDSCLQDKCSQICQPRDETFYCSCYTDFVLGDDAVSCYHVNTSMSTMPVTPNNIRKIKVPSSTIEIITTTKSMDVTSGFDFDAIRGYIYWSHPDNGTIYQLNINNNSVKILDGLAKPSVIAVDWISGNIFFVDQHHEPTINVANMTSEDNNNNNNITYTPIIKLDIFPKKLAIVTSIAVEPKNGIVFWSQVGPTDNSSSEILRVNMNGDDYKIIFKNSSSFVSELAIDHHRDWIYWIDGKHHIINRCKFDGSQHGVYKIFDKNQEPSGLHIFESAIYWLPSNLSSVQKCLLFHDKKCTSLPINDRIDNRFVISHVSRQIIGENYCEDNSCNFMCVLNGIGETTCICDYNNNETCSIIHINTNSRLTKAEELVEREEYDDEIENENDIEDMDEKDDDGKSMKIAMWVILILLVVLAILAISYWYYNDRKKTSGSVLFNGNGAHIVNPRECIPSSNQEAAHLNRAFAPRDEYQEAAGSSYELATIHSSNDPSSNSSSKQKETAFGDSSDDDDAVVPVSRKYQQFK</sequence>
<dbReference type="InterPro" id="IPR010997">
    <property type="entry name" value="HRDC-like_sf"/>
</dbReference>
<feature type="disulfide bond" evidence="13">
    <location>
        <begin position="87"/>
        <end position="105"/>
    </location>
</feature>
<gene>
    <name evidence="19" type="ORF">HCN44_011125</name>
</gene>
<feature type="disulfide bond" evidence="13">
    <location>
        <begin position="1937"/>
        <end position="1955"/>
    </location>
</feature>
<dbReference type="InterPro" id="IPR018097">
    <property type="entry name" value="EGF_Ca-bd_CS"/>
</dbReference>
<evidence type="ECO:0000256" key="16">
    <source>
        <dbReference type="SAM" id="Phobius"/>
    </source>
</evidence>
<dbReference type="InterPro" id="IPR051221">
    <property type="entry name" value="LDLR-related"/>
</dbReference>
<dbReference type="GO" id="GO:0000166">
    <property type="term" value="F:nucleotide binding"/>
    <property type="evidence" value="ECO:0007669"/>
    <property type="project" value="InterPro"/>
</dbReference>
<dbReference type="GO" id="GO:0030880">
    <property type="term" value="C:RNA polymerase complex"/>
    <property type="evidence" value="ECO:0007669"/>
    <property type="project" value="InterPro"/>
</dbReference>
<evidence type="ECO:0000256" key="13">
    <source>
        <dbReference type="PROSITE-ProRule" id="PRU00124"/>
    </source>
</evidence>
<dbReference type="Gene3D" id="1.20.1250.40">
    <property type="match status" value="2"/>
</dbReference>
<feature type="compositionally biased region" description="Low complexity" evidence="15">
    <location>
        <begin position="2490"/>
        <end position="2500"/>
    </location>
</feature>
<dbReference type="Gene3D" id="2.120.10.30">
    <property type="entry name" value="TolB, C-terminal domain"/>
    <property type="match status" value="5"/>
</dbReference>
<dbReference type="GO" id="GO:0005509">
    <property type="term" value="F:calcium ion binding"/>
    <property type="evidence" value="ECO:0007669"/>
    <property type="project" value="InterPro"/>
</dbReference>
<evidence type="ECO:0000256" key="17">
    <source>
        <dbReference type="SAM" id="SignalP"/>
    </source>
</evidence>
<dbReference type="PROSITE" id="PS50068">
    <property type="entry name" value="LDLRA_2"/>
    <property type="match status" value="7"/>
</dbReference>
<dbReference type="InterPro" id="IPR009030">
    <property type="entry name" value="Growth_fac_rcpt_cys_sf"/>
</dbReference>
<comment type="caution">
    <text evidence="13">Lacks conserved residue(s) required for the propagation of feature annotation.</text>
</comment>
<proteinExistence type="predicted"/>
<evidence type="ECO:0000256" key="1">
    <source>
        <dbReference type="ARBA" id="ARBA00004123"/>
    </source>
</evidence>
<evidence type="ECO:0000256" key="11">
    <source>
        <dbReference type="ARBA" id="ARBA00023180"/>
    </source>
</evidence>
<dbReference type="SMART" id="SM00179">
    <property type="entry name" value="EGF_CA"/>
    <property type="match status" value="3"/>
</dbReference>
<feature type="disulfide bond" evidence="13">
    <location>
        <begin position="1160"/>
        <end position="1178"/>
    </location>
</feature>
<accession>A0A834XZQ8</accession>
<dbReference type="InterPro" id="IPR038324">
    <property type="entry name" value="Rpb4/RPC9_sf"/>
</dbReference>
<dbReference type="PROSITE" id="PS51120">
    <property type="entry name" value="LDLRB"/>
    <property type="match status" value="2"/>
</dbReference>
<evidence type="ECO:0000256" key="10">
    <source>
        <dbReference type="ARBA" id="ARBA00023170"/>
    </source>
</evidence>
<keyword evidence="6" id="KW-0677">Repeat</keyword>
<dbReference type="GO" id="GO:0005886">
    <property type="term" value="C:plasma membrane"/>
    <property type="evidence" value="ECO:0007669"/>
    <property type="project" value="TreeGrafter"/>
</dbReference>
<feature type="repeat" description="LDL-receptor class B" evidence="14">
    <location>
        <begin position="359"/>
        <end position="402"/>
    </location>
</feature>
<dbReference type="PANTHER" id="PTHR22722:SF14">
    <property type="entry name" value="MEGALIN, ISOFORM A"/>
    <property type="match status" value="1"/>
</dbReference>
<dbReference type="SUPFAM" id="SSF47819">
    <property type="entry name" value="HRDC-like"/>
    <property type="match status" value="1"/>
</dbReference>
<evidence type="ECO:0000256" key="7">
    <source>
        <dbReference type="ARBA" id="ARBA00022989"/>
    </source>
</evidence>
<dbReference type="InterPro" id="IPR011042">
    <property type="entry name" value="6-blade_b-propeller_TolB-like"/>
</dbReference>
<dbReference type="GO" id="GO:0006897">
    <property type="term" value="P:endocytosis"/>
    <property type="evidence" value="ECO:0007669"/>
    <property type="project" value="UniProtKB-KW"/>
</dbReference>
<organism evidence="19 20">
    <name type="scientific">Aphidius gifuensis</name>
    <name type="common">Parasitoid wasp</name>
    <dbReference type="NCBI Taxonomy" id="684658"/>
    <lineage>
        <taxon>Eukaryota</taxon>
        <taxon>Metazoa</taxon>
        <taxon>Ecdysozoa</taxon>
        <taxon>Arthropoda</taxon>
        <taxon>Hexapoda</taxon>
        <taxon>Insecta</taxon>
        <taxon>Pterygota</taxon>
        <taxon>Neoptera</taxon>
        <taxon>Endopterygota</taxon>
        <taxon>Hymenoptera</taxon>
        <taxon>Apocrita</taxon>
        <taxon>Ichneumonoidea</taxon>
        <taxon>Braconidae</taxon>
        <taxon>Aphidiinae</taxon>
        <taxon>Aphidius</taxon>
    </lineage>
</organism>
<feature type="disulfide bond" evidence="13">
    <location>
        <begin position="50"/>
        <end position="65"/>
    </location>
</feature>
<feature type="disulfide bond" evidence="13">
    <location>
        <begin position="1123"/>
        <end position="1138"/>
    </location>
</feature>
<dbReference type="Pfam" id="PF00057">
    <property type="entry name" value="Ldl_recept_a"/>
    <property type="match status" value="7"/>
</dbReference>
<dbReference type="PROSITE" id="PS01209">
    <property type="entry name" value="LDLRA_1"/>
    <property type="match status" value="7"/>
</dbReference>
<dbReference type="InterPro" id="IPR000033">
    <property type="entry name" value="LDLR_classB_rpt"/>
</dbReference>
<dbReference type="GO" id="GO:0005634">
    <property type="term" value="C:nucleus"/>
    <property type="evidence" value="ECO:0007669"/>
    <property type="project" value="UniProtKB-SubCell"/>
</dbReference>
<feature type="disulfide bond" evidence="13">
    <location>
        <begin position="38"/>
        <end position="56"/>
    </location>
</feature>
<evidence type="ECO:0000313" key="20">
    <source>
        <dbReference type="Proteomes" id="UP000639338"/>
    </source>
</evidence>
<keyword evidence="3" id="KW-0245">EGF-like domain</keyword>
<dbReference type="InterPro" id="IPR023415">
    <property type="entry name" value="LDLR_class-A_CS"/>
</dbReference>
<feature type="region of interest" description="Disordered" evidence="15">
    <location>
        <begin position="2480"/>
        <end position="2528"/>
    </location>
</feature>
<dbReference type="InterPro" id="IPR001881">
    <property type="entry name" value="EGF-like_Ca-bd_dom"/>
</dbReference>
<dbReference type="SUPFAM" id="SSF57196">
    <property type="entry name" value="EGF/Laminin"/>
    <property type="match status" value="3"/>
</dbReference>
<dbReference type="SUPFAM" id="SSF50969">
    <property type="entry name" value="YVTN repeat-like/Quinoprotein amine dehydrogenase"/>
    <property type="match status" value="1"/>
</dbReference>
<dbReference type="Gene3D" id="2.10.25.10">
    <property type="entry name" value="Laminin"/>
    <property type="match status" value="3"/>
</dbReference>
<feature type="region of interest" description="Disordered" evidence="15">
    <location>
        <begin position="2380"/>
        <end position="2399"/>
    </location>
</feature>
<dbReference type="InterPro" id="IPR002172">
    <property type="entry name" value="LDrepeatLR_classA_rpt"/>
</dbReference>
<keyword evidence="20" id="KW-1185">Reference proteome</keyword>
<evidence type="ECO:0000256" key="6">
    <source>
        <dbReference type="ARBA" id="ARBA00022737"/>
    </source>
</evidence>
<dbReference type="SUPFAM" id="SSF57184">
    <property type="entry name" value="Growth factor receptor domain"/>
    <property type="match status" value="1"/>
</dbReference>
<dbReference type="GO" id="GO:0043235">
    <property type="term" value="C:receptor complex"/>
    <property type="evidence" value="ECO:0007669"/>
    <property type="project" value="TreeGrafter"/>
</dbReference>
<keyword evidence="5 16" id="KW-0812">Transmembrane</keyword>
<evidence type="ECO:0000256" key="3">
    <source>
        <dbReference type="ARBA" id="ARBA00022536"/>
    </source>
</evidence>
<keyword evidence="4" id="KW-0254">Endocytosis</keyword>
<keyword evidence="8 16" id="KW-0472">Membrane</keyword>
<dbReference type="SMART" id="SM00135">
    <property type="entry name" value="LY"/>
    <property type="match status" value="11"/>
</dbReference>
<dbReference type="PROSITE" id="PS01186">
    <property type="entry name" value="EGF_2"/>
    <property type="match status" value="2"/>
</dbReference>
<dbReference type="GO" id="GO:0006352">
    <property type="term" value="P:DNA-templated transcription initiation"/>
    <property type="evidence" value="ECO:0007669"/>
    <property type="project" value="InterPro"/>
</dbReference>
<comment type="subcellular location">
    <subcellularLocation>
        <location evidence="2">Membrane</location>
        <topology evidence="2">Single-pass membrane protein</topology>
    </subcellularLocation>
    <subcellularLocation>
        <location evidence="1">Nucleus</location>
    </subcellularLocation>
</comment>
<feature type="repeat" description="LDL-receptor class B" evidence="14">
    <location>
        <begin position="1432"/>
        <end position="1475"/>
    </location>
</feature>
<dbReference type="OrthoDB" id="1746530at2759"/>
<keyword evidence="12" id="KW-0539">Nucleus</keyword>
<dbReference type="Pfam" id="PF03874">
    <property type="entry name" value="RNA_pol_Rpb4"/>
    <property type="match status" value="1"/>
</dbReference>
<dbReference type="EMBL" id="JACMRX010000003">
    <property type="protein sequence ID" value="KAF7993856.1"/>
    <property type="molecule type" value="Genomic_DNA"/>
</dbReference>
<dbReference type="InterPro" id="IPR000742">
    <property type="entry name" value="EGF"/>
</dbReference>
<feature type="signal peptide" evidence="17">
    <location>
        <begin position="1"/>
        <end position="26"/>
    </location>
</feature>
<reference evidence="19 20" key="1">
    <citation type="submission" date="2020-08" db="EMBL/GenBank/DDBJ databases">
        <title>Aphidius gifuensis genome sequencing and assembly.</title>
        <authorList>
            <person name="Du Z."/>
        </authorList>
    </citation>
    <scope>NUCLEOTIDE SEQUENCE [LARGE SCALE GENOMIC DNA]</scope>
    <source>
        <strain evidence="19">YNYX2018</strain>
        <tissue evidence="19">Adults</tissue>
    </source>
</reference>
<evidence type="ECO:0000256" key="14">
    <source>
        <dbReference type="PROSITE-ProRule" id="PRU00461"/>
    </source>
</evidence>
<evidence type="ECO:0000256" key="4">
    <source>
        <dbReference type="ARBA" id="ARBA00022583"/>
    </source>
</evidence>
<evidence type="ECO:0000256" key="5">
    <source>
        <dbReference type="ARBA" id="ARBA00022692"/>
    </source>
</evidence>
<evidence type="ECO:0000256" key="12">
    <source>
        <dbReference type="ARBA" id="ARBA00023242"/>
    </source>
</evidence>
<dbReference type="InterPro" id="IPR005574">
    <property type="entry name" value="Rpb4/RPC9"/>
</dbReference>
<dbReference type="PROSITE" id="PS01187">
    <property type="entry name" value="EGF_CA"/>
    <property type="match status" value="2"/>
</dbReference>
<dbReference type="SMART" id="SM00181">
    <property type="entry name" value="EGF"/>
    <property type="match status" value="8"/>
</dbReference>